<dbReference type="AlphaFoldDB" id="A0A8I5R5E5"/>
<dbReference type="GeneTree" id="ENSGT01120000271815"/>
<keyword evidence="2" id="KW-1185">Reference proteome</keyword>
<dbReference type="Proteomes" id="UP000028761">
    <property type="component" value="Chromosome 8"/>
</dbReference>
<organism evidence="1 2">
    <name type="scientific">Papio anubis</name>
    <name type="common">Olive baboon</name>
    <dbReference type="NCBI Taxonomy" id="9555"/>
    <lineage>
        <taxon>Eukaryota</taxon>
        <taxon>Metazoa</taxon>
        <taxon>Chordata</taxon>
        <taxon>Craniata</taxon>
        <taxon>Vertebrata</taxon>
        <taxon>Euteleostomi</taxon>
        <taxon>Mammalia</taxon>
        <taxon>Eutheria</taxon>
        <taxon>Euarchontoglires</taxon>
        <taxon>Primates</taxon>
        <taxon>Haplorrhini</taxon>
        <taxon>Catarrhini</taxon>
        <taxon>Cercopithecidae</taxon>
        <taxon>Cercopithecinae</taxon>
        <taxon>Papio</taxon>
    </lineage>
</organism>
<evidence type="ECO:0000313" key="2">
    <source>
        <dbReference type="Proteomes" id="UP000028761"/>
    </source>
</evidence>
<name>A0A8I5R5E5_PAPAN</name>
<dbReference type="OMA" id="CAWPLAS"/>
<dbReference type="PANTHER" id="PTHR12138:SF162">
    <property type="entry name" value="CHROMOSOME UNDETERMINED SCAFFOLD_275, WHOLE GENOME SHOTGUN SEQUENCE"/>
    <property type="match status" value="1"/>
</dbReference>
<accession>A0A8I5R5E5</accession>
<dbReference type="PRINTS" id="PR02045">
    <property type="entry name" value="F138DOMAIN"/>
</dbReference>
<dbReference type="Ensembl" id="ENSPANT00000080214.1">
    <property type="protein sequence ID" value="ENSPANP00000049229.1"/>
    <property type="gene ID" value="ENSPANG00000040174.1"/>
</dbReference>
<sequence>MISAHCKLHLPGSHHSPVSASQVAGTTGMCHHAQLIFVFLVETRFCHVGQAGLKLLTSSDPPALASQSAGITGVNHCAWPDFFFLIIYIKGTGK</sequence>
<reference evidence="1 2" key="1">
    <citation type="submission" date="2012-03" db="EMBL/GenBank/DDBJ databases">
        <title>Whole Genome Assembly of Papio anubis.</title>
        <authorList>
            <person name="Liu Y.L."/>
            <person name="Abraham K.A."/>
            <person name="Akbar H.A."/>
            <person name="Ali S.A."/>
            <person name="Anosike U.A."/>
            <person name="Aqrawi P.A."/>
            <person name="Arias F.A."/>
            <person name="Attaway T.A."/>
            <person name="Awwad R.A."/>
            <person name="Babu C.B."/>
            <person name="Bandaranaike D.B."/>
            <person name="Battles P.B."/>
            <person name="Bell A.B."/>
            <person name="Beltran B.B."/>
            <person name="Berhane-Mersha D.B."/>
            <person name="Bess C.B."/>
            <person name="Bickham C.B."/>
            <person name="Bolden T.B."/>
            <person name="Carter K.C."/>
            <person name="Chau D.C."/>
            <person name="Chavez A.C."/>
            <person name="Clerc-Blankenburg K.C."/>
            <person name="Coyle M.C."/>
            <person name="Dao M.D."/>
            <person name="Davila M.L.D."/>
            <person name="Davy-Carroll L.D."/>
            <person name="Denson S.D."/>
            <person name="Dinh H.D."/>
            <person name="Fernandez S.F."/>
            <person name="Fernando P.F."/>
            <person name="Forbes L.F."/>
            <person name="Francis C.F."/>
            <person name="Francisco L.F."/>
            <person name="Fu Q.F."/>
            <person name="Garcia-Iii R.G."/>
            <person name="Garrett T.G."/>
            <person name="Gross S.G."/>
            <person name="Gubbala S.G."/>
            <person name="Hirani K.H."/>
            <person name="Hogues M.H."/>
            <person name="Hollins B.H."/>
            <person name="Jackson L.J."/>
            <person name="Javaid M.J."/>
            <person name="Jhangiani S.J."/>
            <person name="Johnson A.J."/>
            <person name="Johnson B.J."/>
            <person name="Jones J.J."/>
            <person name="Joshi V.J."/>
            <person name="Kalu J.K."/>
            <person name="Khan N.K."/>
            <person name="Korchina V.K."/>
            <person name="Kovar C.K."/>
            <person name="Lago L.L."/>
            <person name="Lara F.L."/>
            <person name="Le T.-K.L."/>
            <person name="Lee S.L."/>
            <person name="Legall-Iii F.L."/>
            <person name="Lemon S.L."/>
            <person name="Liu J.L."/>
            <person name="Liu Y.-S.L."/>
            <person name="Liyanage D.L."/>
            <person name="Lopez J.L."/>
            <person name="Lorensuhewa L.L."/>
            <person name="Mata R.M."/>
            <person name="Mathew T.M."/>
            <person name="Mercado C.M."/>
            <person name="Mercado I.M."/>
            <person name="Morales K.M."/>
            <person name="Morgan M.M."/>
            <person name="Munidasa M.M."/>
            <person name="Ngo D.N."/>
            <person name="Nguyen L.N."/>
            <person name="Nguyen T.N."/>
            <person name="Nguyen N.N."/>
            <person name="Obregon M.O."/>
            <person name="Okwuonu G.O."/>
            <person name="Ongeri F.O."/>
            <person name="Onwere C.O."/>
            <person name="Osifeso I.O."/>
            <person name="Parra A.P."/>
            <person name="Patil S.P."/>
            <person name="Perez A.P."/>
            <person name="Perez Y.P."/>
            <person name="Pham C.P."/>
            <person name="Pu L.-L.P."/>
            <person name="Puazo M.P."/>
            <person name="Quiroz J.Q."/>
            <person name="Rouhana J.R."/>
            <person name="Ruiz M.R."/>
            <person name="Ruiz S.-J.R."/>
            <person name="Saada N.S."/>
            <person name="Santibanez J.S."/>
            <person name="Scheel M.S."/>
            <person name="Schneider B.S."/>
            <person name="Simmons D.S."/>
            <person name="Sisson I.S."/>
            <person name="Tang L.-Y.T."/>
            <person name="Thornton R.T."/>
            <person name="Tisius J.T."/>
            <person name="Toledanes G.T."/>
            <person name="Trejos Z.T."/>
            <person name="Usmani K.U."/>
            <person name="Varghese R.V."/>
            <person name="Vattathil S.V."/>
            <person name="Vee V.V."/>
            <person name="Walker D.W."/>
            <person name="Weissenberger G.W."/>
            <person name="White C.W."/>
            <person name="Williams A.W."/>
            <person name="Woodworth J.W."/>
            <person name="Wright R.W."/>
            <person name="Zhu Y.Z."/>
            <person name="Han Y.H."/>
            <person name="Newsham I.N."/>
            <person name="Nazareth L.N."/>
            <person name="Worley K.W."/>
            <person name="Muzny D.M."/>
            <person name="Rogers J.R."/>
            <person name="Gibbs R.G."/>
        </authorList>
    </citation>
    <scope>NUCLEOTIDE SEQUENCE [LARGE SCALE GENOMIC DNA]</scope>
</reference>
<evidence type="ECO:0000313" key="1">
    <source>
        <dbReference type="Ensembl" id="ENSPANP00000049229.1"/>
    </source>
</evidence>
<reference evidence="1" key="3">
    <citation type="submission" date="2025-09" db="UniProtKB">
        <authorList>
            <consortium name="Ensembl"/>
        </authorList>
    </citation>
    <scope>IDENTIFICATION</scope>
</reference>
<proteinExistence type="predicted"/>
<protein>
    <submittedName>
        <fullName evidence="1">Uncharacterized protein</fullName>
    </submittedName>
</protein>
<reference evidence="1" key="2">
    <citation type="submission" date="2025-08" db="UniProtKB">
        <authorList>
            <consortium name="Ensembl"/>
        </authorList>
    </citation>
    <scope>IDENTIFICATION</scope>
</reference>
<dbReference type="PANTHER" id="PTHR12138">
    <property type="entry name" value="PRIMATE-EXPANDED PROTEIN FAMILY"/>
    <property type="match status" value="1"/>
</dbReference>